<dbReference type="GO" id="GO:0016779">
    <property type="term" value="F:nucleotidyltransferase activity"/>
    <property type="evidence" value="ECO:0007669"/>
    <property type="project" value="UniProtKB-KW"/>
</dbReference>
<dbReference type="EMBL" id="AZGZ01000038">
    <property type="protein sequence ID" value="KZZ87163.1"/>
    <property type="molecule type" value="Genomic_DNA"/>
</dbReference>
<evidence type="ECO:0000259" key="8">
    <source>
        <dbReference type="PROSITE" id="PS50994"/>
    </source>
</evidence>
<dbReference type="Gene3D" id="1.10.340.70">
    <property type="match status" value="1"/>
</dbReference>
<feature type="compositionally biased region" description="Polar residues" evidence="7">
    <location>
        <begin position="541"/>
        <end position="552"/>
    </location>
</feature>
<dbReference type="Pfam" id="PF13650">
    <property type="entry name" value="Asp_protease_2"/>
    <property type="match status" value="1"/>
</dbReference>
<dbReference type="InterPro" id="IPR041577">
    <property type="entry name" value="RT_RNaseH_2"/>
</dbReference>
<feature type="compositionally biased region" description="Acidic residues" evidence="7">
    <location>
        <begin position="2223"/>
        <end position="2238"/>
    </location>
</feature>
<dbReference type="InterPro" id="IPR021109">
    <property type="entry name" value="Peptidase_aspartic_dom_sf"/>
</dbReference>
<dbReference type="Pfam" id="PF17921">
    <property type="entry name" value="Integrase_H2C2"/>
    <property type="match status" value="1"/>
</dbReference>
<evidence type="ECO:0000256" key="1">
    <source>
        <dbReference type="ARBA" id="ARBA00022679"/>
    </source>
</evidence>
<dbReference type="InterPro" id="IPR050951">
    <property type="entry name" value="Retrovirus_Pol_polyprotein"/>
</dbReference>
<dbReference type="Gene3D" id="2.40.70.10">
    <property type="entry name" value="Acid Proteases"/>
    <property type="match status" value="1"/>
</dbReference>
<evidence type="ECO:0000256" key="3">
    <source>
        <dbReference type="ARBA" id="ARBA00022722"/>
    </source>
</evidence>
<feature type="compositionally biased region" description="Polar residues" evidence="7">
    <location>
        <begin position="2242"/>
        <end position="2251"/>
    </location>
</feature>
<evidence type="ECO:0000256" key="4">
    <source>
        <dbReference type="ARBA" id="ARBA00022759"/>
    </source>
</evidence>
<feature type="region of interest" description="Disordered" evidence="7">
    <location>
        <begin position="634"/>
        <end position="669"/>
    </location>
</feature>
<feature type="region of interest" description="Disordered" evidence="7">
    <location>
        <begin position="1"/>
        <end position="28"/>
    </location>
</feature>
<organism evidence="9 10">
    <name type="scientific">Ascosphaera apis ARSEF 7405</name>
    <dbReference type="NCBI Taxonomy" id="392613"/>
    <lineage>
        <taxon>Eukaryota</taxon>
        <taxon>Fungi</taxon>
        <taxon>Dikarya</taxon>
        <taxon>Ascomycota</taxon>
        <taxon>Pezizomycotina</taxon>
        <taxon>Eurotiomycetes</taxon>
        <taxon>Eurotiomycetidae</taxon>
        <taxon>Onygenales</taxon>
        <taxon>Ascosphaeraceae</taxon>
        <taxon>Ascosphaera</taxon>
    </lineage>
</organism>
<dbReference type="CDD" id="cd01647">
    <property type="entry name" value="RT_LTR"/>
    <property type="match status" value="1"/>
</dbReference>
<dbReference type="OrthoDB" id="5425374at2759"/>
<dbReference type="VEuPathDB" id="FungiDB:AAP_05918"/>
<name>A0A162I0S3_9EURO</name>
<keyword evidence="6" id="KW-0511">Multifunctional enzyme</keyword>
<feature type="compositionally biased region" description="Polar residues" evidence="7">
    <location>
        <begin position="2267"/>
        <end position="2277"/>
    </location>
</feature>
<dbReference type="FunFam" id="3.30.70.270:FF:000020">
    <property type="entry name" value="Transposon Tf2-6 polyprotein-like Protein"/>
    <property type="match status" value="1"/>
</dbReference>
<proteinExistence type="predicted"/>
<feature type="region of interest" description="Disordered" evidence="7">
    <location>
        <begin position="208"/>
        <end position="237"/>
    </location>
</feature>
<dbReference type="GO" id="GO:0005634">
    <property type="term" value="C:nucleus"/>
    <property type="evidence" value="ECO:0007669"/>
    <property type="project" value="UniProtKB-ARBA"/>
</dbReference>
<dbReference type="Pfam" id="PF00078">
    <property type="entry name" value="RVT_1"/>
    <property type="match status" value="1"/>
</dbReference>
<evidence type="ECO:0000256" key="5">
    <source>
        <dbReference type="ARBA" id="ARBA00022884"/>
    </source>
</evidence>
<dbReference type="Proteomes" id="UP000242877">
    <property type="component" value="Unassembled WGS sequence"/>
</dbReference>
<dbReference type="InterPro" id="IPR036397">
    <property type="entry name" value="RNaseH_sf"/>
</dbReference>
<sequence length="2303" mass="261429">MAQPPPLTAEVTPLYPRAPMPRPRQNGAPYFEGTNVTRFLEEFEDLCNEYGLTAEARLRKLPLYCDQMIGDTIVYSNEFQLSNYEGVKSLLRRDFRRHDRAQTIYTFGYLDELCRKMSQDESFLEDFVREYTTVSTALRNKRKMEEWTQCSTFVECLPPMLSYNIRRDLRLDRTVPERWVWDQILSKAKEEIALGTQNLDRRTITIEQQRRMGGASSDWSNRRTNQSAPNVQGLGSRQREDLATDRLQYGAAQSQPNQGNQIRTTMESRFQTQLFQGYRSPVPQQNQSNVDDLTRSFEALAIPAQANIANHYYPQQHVPYVGAISTDNSHLNKSGLPGSQDFFQGAPINTIAAAPTSTQAISRSEPWSQPAAPREWMDSVDRKIESLKDYLVNKTDTRRDQIHGHRGGFRGLSNTGRQPRYPDPALDAALGRDPSSKCFYCGLEGHTLGRCRVKENDMSNGFLHRNHDERIWYLGRPSKPGPRLSWPRGTCMRNAVIDFYGAATVFEGRDPERPIPREYPLEVGNGWRPLQSPPLTGAQVPPTSSNPPNQANGHYAQPVKVNSLTVSFGDNAFPADMAPDSPAIQASLEAHLVDTMQKGYTFKEAVNSLTGENIEVLIAANEALLNAIKRKAEEELPETKSRKQGRVVPAEEAGSEDEDMPDAPSAPRIPRISIQTGTVRPPLGTANRNRADAMAAERTRKKVDPHEAPVTVKTKKGPPPKVPVGYINNDQKPESKMTKIVKDSLPLKKLANETRDATDPMEIVKAMMETPVTLTHRQILGIAPKIHRAYFSTLPSEFAARIHATTEDTVEATVGNLEFRQIVPRSRVIYAGDQIYIAQILKVEVHVQGTPISAMIDTGAEINCITEGLVEYLGLRIFEAEDVEVRVQTSEKVPCIGYCMVPVEIEGLVSRVRMWVMQKGENGFILGRPWQEQACWGCQTHPSGQVDCWIFSENGDQKVSFVAYVPDLDPKRKTRNRQLALSEDTIDHRDPCDTLALKWESRSEQKKENLIVPHVMGISATQHWDKKEMPDEINGLGLSEPSSPESEIVYPLRRFATPTGEIEIPVECTKFDSVEVNYFGTSGGIGKMVEVDKQDAKELDIGWDYWMDTEFDIQKCWNGSQIPLKRPLTGCVNAVHYGEVQVNTMYKRKADKVQPVNKASEDGAIPGGAENWQTLVLANHYPNFNRERDGLFHRRLATFQRGTRLTAERLEKVNIGMELNTREKELFHEVLFRREGCLGWNFSDVGRIREEVSPDQRIKTVEHQAWQERGFKVPLALKPKVIAMLKERMKNGIMERCEGPYRNPWFLVPKKNGDFRLIIGATKMNSVTRRDANMPPNCDEFAEDFGGCAVTSLVDLFSGYDQMILSVLDRDITAIMTPLGLLRMTRIVQGGTNSVAQFVRVISKILEDIMPDVCRVFLDDIGIKGPRTRYDDELSPDAPGCRRYIVEHLINIDTTLFLLELAGATISVEKSQFLCNGLKIVGWVCDFDGHKTEGKKVDKIVNWPRPQNIRDIRSFVSTASYFRVLIREFQWIAAPLYEVTRSKNSKFYWNDEQQEAFDQLKEILSSNPVVLPLDYEADPLNIIVAVDASLQGWGAVLMQNQRGRRHPARYESGIWTPAESEYDAGKREARAVLKALKKFKSFLYGVHFTLEVDSKTVVAQLNRSATDLPGALVNQWLAWIRLFDFTVRHVKGTKHGAPDGLSRRPPSPTNSSNESLSEEDFDARILADLSLIVARINPLVESESDRILDAIFSDESEKIARWLTRLQKPPGLVGSSLTAFKKKACKHLVQDDQLYRRRRTGEQPALVIDDLERRRAILRACHEELGHRGRESTYHHIKRRYHWEGLYLDVVKHIKTCPECQARDPVRIEEPLQATMMSQLFRRINMDVTYMPPADGKSLLVVARDDLSHWVEARPLRANTSKAVAQFFYEDIICRHGVPYEVRIDGGPENQGELRTLLERMRIKIIKISPYNSKAAGNIEVGHKTIQAALAKITKGTGKLWTRHLPSVLFADRTTVKHSTGRTPYELLYGEQAVLPIECEVPTWQTRNWLKIRNTADLLATRARQIERRDADLVEAAHRLERMRERNQEYFDNTHTLRLKPLEVNNLVLLHNTKLDKELTSDRKLQYRWVGPYVIHAAYPNGTYKLRELDGAVRQDTIHGNRLKQYYVRPDETPAILTDSPPLAPENITNLNDNTGAEIPTTRESGFSSPDTTTETPRSEIPTTEESEFEPPINDELEEQHTPSTPNNTSERSLRPRKSVTFAEPLESTSNFSSLSGRESDTPPRRMKFFRAIEIPVQHPQKR</sequence>
<dbReference type="InterPro" id="IPR000477">
    <property type="entry name" value="RT_dom"/>
</dbReference>
<dbReference type="SUPFAM" id="SSF53098">
    <property type="entry name" value="Ribonuclease H-like"/>
    <property type="match status" value="1"/>
</dbReference>
<feature type="compositionally biased region" description="Polar residues" evidence="7">
    <location>
        <begin position="217"/>
        <end position="235"/>
    </location>
</feature>
<evidence type="ECO:0000313" key="10">
    <source>
        <dbReference type="Proteomes" id="UP000242877"/>
    </source>
</evidence>
<dbReference type="GO" id="GO:0003723">
    <property type="term" value="F:RNA binding"/>
    <property type="evidence" value="ECO:0007669"/>
    <property type="project" value="UniProtKB-KW"/>
</dbReference>
<gene>
    <name evidence="9" type="ORF">AAP_05918</name>
</gene>
<dbReference type="PANTHER" id="PTHR37984">
    <property type="entry name" value="PROTEIN CBG26694"/>
    <property type="match status" value="1"/>
</dbReference>
<evidence type="ECO:0000256" key="6">
    <source>
        <dbReference type="ARBA" id="ARBA00023268"/>
    </source>
</evidence>
<accession>A0A162I0S3</accession>
<reference evidence="9 10" key="1">
    <citation type="journal article" date="2016" name="Genome Biol. Evol.">
        <title>Divergent and convergent evolution of fungal pathogenicity.</title>
        <authorList>
            <person name="Shang Y."/>
            <person name="Xiao G."/>
            <person name="Zheng P."/>
            <person name="Cen K."/>
            <person name="Zhan S."/>
            <person name="Wang C."/>
        </authorList>
    </citation>
    <scope>NUCLEOTIDE SEQUENCE [LARGE SCALE GENOMIC DNA]</scope>
    <source>
        <strain evidence="9 10">ARSEF 7405</strain>
    </source>
</reference>
<feature type="region of interest" description="Disordered" evidence="7">
    <location>
        <begin position="2177"/>
        <end position="2285"/>
    </location>
</feature>
<dbReference type="InterPro" id="IPR043502">
    <property type="entry name" value="DNA/RNA_pol_sf"/>
</dbReference>
<dbReference type="CDD" id="cd09274">
    <property type="entry name" value="RNase_HI_RT_Ty3"/>
    <property type="match status" value="1"/>
</dbReference>
<feature type="region of interest" description="Disordered" evidence="7">
    <location>
        <begin position="696"/>
        <end position="731"/>
    </location>
</feature>
<evidence type="ECO:0000256" key="7">
    <source>
        <dbReference type="SAM" id="MobiDB-lite"/>
    </source>
</evidence>
<dbReference type="Gene3D" id="3.30.70.270">
    <property type="match status" value="2"/>
</dbReference>
<evidence type="ECO:0000313" key="9">
    <source>
        <dbReference type="EMBL" id="KZZ87163.1"/>
    </source>
</evidence>
<feature type="region of interest" description="Disordered" evidence="7">
    <location>
        <begin position="1694"/>
        <end position="1717"/>
    </location>
</feature>
<feature type="region of interest" description="Disordered" evidence="7">
    <location>
        <begin position="525"/>
        <end position="555"/>
    </location>
</feature>
<protein>
    <submittedName>
        <fullName evidence="9">Ribonuclease H-like protein</fullName>
    </submittedName>
</protein>
<keyword evidence="4" id="KW-0255">Endonuclease</keyword>
<dbReference type="InterPro" id="IPR043128">
    <property type="entry name" value="Rev_trsase/Diguanyl_cyclase"/>
</dbReference>
<dbReference type="SUPFAM" id="SSF50630">
    <property type="entry name" value="Acid proteases"/>
    <property type="match status" value="1"/>
</dbReference>
<feature type="compositionally biased region" description="Polar residues" evidence="7">
    <location>
        <begin position="2202"/>
        <end position="2222"/>
    </location>
</feature>
<dbReference type="InterPro" id="IPR041588">
    <property type="entry name" value="Integrase_H2C2"/>
</dbReference>
<feature type="region of interest" description="Disordered" evidence="7">
    <location>
        <begin position="401"/>
        <end position="420"/>
    </location>
</feature>
<dbReference type="Gene3D" id="3.30.420.10">
    <property type="entry name" value="Ribonuclease H-like superfamily/Ribonuclease H"/>
    <property type="match status" value="1"/>
</dbReference>
<keyword evidence="5" id="KW-0694">RNA-binding</keyword>
<dbReference type="Gene3D" id="3.10.10.10">
    <property type="entry name" value="HIV Type 1 Reverse Transcriptase, subunit A, domain 1"/>
    <property type="match status" value="1"/>
</dbReference>
<keyword evidence="4" id="KW-0378">Hydrolase</keyword>
<keyword evidence="3" id="KW-0540">Nuclease</keyword>
<keyword evidence="2" id="KW-0548">Nucleotidyltransferase</keyword>
<feature type="region of interest" description="Disordered" evidence="7">
    <location>
        <begin position="355"/>
        <end position="375"/>
    </location>
</feature>
<feature type="domain" description="Integrase catalytic" evidence="8">
    <location>
        <begin position="1867"/>
        <end position="2032"/>
    </location>
</feature>
<dbReference type="PANTHER" id="PTHR37984:SF5">
    <property type="entry name" value="PROTEIN NYNRIN-LIKE"/>
    <property type="match status" value="1"/>
</dbReference>
<dbReference type="GO" id="GO:0004519">
    <property type="term" value="F:endonuclease activity"/>
    <property type="evidence" value="ECO:0007669"/>
    <property type="project" value="UniProtKB-KW"/>
</dbReference>
<dbReference type="PROSITE" id="PS50994">
    <property type="entry name" value="INTEGRASE"/>
    <property type="match status" value="1"/>
</dbReference>
<dbReference type="InterPro" id="IPR001584">
    <property type="entry name" value="Integrase_cat-core"/>
</dbReference>
<dbReference type="GO" id="GO:0015074">
    <property type="term" value="P:DNA integration"/>
    <property type="evidence" value="ECO:0007669"/>
    <property type="project" value="InterPro"/>
</dbReference>
<feature type="compositionally biased region" description="Basic and acidic residues" evidence="7">
    <location>
        <begin position="696"/>
        <end position="707"/>
    </location>
</feature>
<dbReference type="InterPro" id="IPR012337">
    <property type="entry name" value="RNaseH-like_sf"/>
</dbReference>
<feature type="compositionally biased region" description="Polar residues" evidence="7">
    <location>
        <begin position="355"/>
        <end position="367"/>
    </location>
</feature>
<keyword evidence="1" id="KW-0808">Transferase</keyword>
<keyword evidence="10" id="KW-1185">Reference proteome</keyword>
<dbReference type="Pfam" id="PF17919">
    <property type="entry name" value="RT_RNaseH_2"/>
    <property type="match status" value="1"/>
</dbReference>
<dbReference type="CDD" id="cd00303">
    <property type="entry name" value="retropepsin_like"/>
    <property type="match status" value="1"/>
</dbReference>
<evidence type="ECO:0000256" key="2">
    <source>
        <dbReference type="ARBA" id="ARBA00022695"/>
    </source>
</evidence>
<dbReference type="SUPFAM" id="SSF56672">
    <property type="entry name" value="DNA/RNA polymerases"/>
    <property type="match status" value="1"/>
</dbReference>
<comment type="caution">
    <text evidence="9">The sequence shown here is derived from an EMBL/GenBank/DDBJ whole genome shotgun (WGS) entry which is preliminary data.</text>
</comment>